<comment type="caution">
    <text evidence="2">The sequence shown here is derived from an EMBL/GenBank/DDBJ whole genome shotgun (WGS) entry which is preliminary data.</text>
</comment>
<evidence type="ECO:0000313" key="2">
    <source>
        <dbReference type="EMBL" id="OLQ88042.1"/>
    </source>
</evidence>
<evidence type="ECO:0000256" key="1">
    <source>
        <dbReference type="SAM" id="Coils"/>
    </source>
</evidence>
<reference evidence="2 3" key="1">
    <citation type="submission" date="2016-09" db="EMBL/GenBank/DDBJ databases">
        <title>Genomic Taxonomy of the Vibrionaceae.</title>
        <authorList>
            <person name="Gonzalez-Castillo A."/>
            <person name="Gomez-Gil B."/>
            <person name="Enciso-Ibarra K."/>
        </authorList>
    </citation>
    <scope>NUCLEOTIDE SEQUENCE [LARGE SCALE GENOMIC DNA]</scope>
    <source>
        <strain evidence="2 3">CAIM 703</strain>
    </source>
</reference>
<name>A0A1Q9HE88_9VIBR</name>
<feature type="coiled-coil region" evidence="1">
    <location>
        <begin position="58"/>
        <end position="85"/>
    </location>
</feature>
<organism evidence="2 3">
    <name type="scientific">Vibrio panuliri</name>
    <dbReference type="NCBI Taxonomy" id="1381081"/>
    <lineage>
        <taxon>Bacteria</taxon>
        <taxon>Pseudomonadati</taxon>
        <taxon>Pseudomonadota</taxon>
        <taxon>Gammaproteobacteria</taxon>
        <taxon>Vibrionales</taxon>
        <taxon>Vibrionaceae</taxon>
        <taxon>Vibrio</taxon>
    </lineage>
</organism>
<keyword evidence="1" id="KW-0175">Coiled coil</keyword>
<dbReference type="STRING" id="1381081.BIY22_07675"/>
<dbReference type="RefSeq" id="WP_075709212.1">
    <property type="nucleotide sequence ID" value="NZ_MJMJ01000023.1"/>
</dbReference>
<dbReference type="Proteomes" id="UP000186313">
    <property type="component" value="Unassembled WGS sequence"/>
</dbReference>
<dbReference type="OrthoDB" id="9994845at2"/>
<dbReference type="AlphaFoldDB" id="A0A1Q9HE88"/>
<sequence>MPTVRQSIVDAINELNKVLPVIANDQAQFSMLMLQRSRLQRQLVLVLSDTLTGNDTDLSDALSALQEATDSAKEAQTDIANVNRMLGKMSKAIKAVGKVIKGISEVV</sequence>
<protein>
    <submittedName>
        <fullName evidence="2">Uncharacterized protein</fullName>
    </submittedName>
</protein>
<dbReference type="EMBL" id="MJMJ01000023">
    <property type="protein sequence ID" value="OLQ88042.1"/>
    <property type="molecule type" value="Genomic_DNA"/>
</dbReference>
<proteinExistence type="predicted"/>
<gene>
    <name evidence="2" type="ORF">BIY22_07675</name>
</gene>
<evidence type="ECO:0000313" key="3">
    <source>
        <dbReference type="Proteomes" id="UP000186313"/>
    </source>
</evidence>
<accession>A0A1Q9HE88</accession>